<protein>
    <recommendedName>
        <fullName evidence="5">Aldose 1-epimerase</fullName>
        <ecNumber evidence="5">5.1.3.3</ecNumber>
    </recommendedName>
</protein>
<comment type="catalytic activity">
    <reaction evidence="5">
        <text>alpha-D-glucose = beta-D-glucose</text>
        <dbReference type="Rhea" id="RHEA:10264"/>
        <dbReference type="ChEBI" id="CHEBI:15903"/>
        <dbReference type="ChEBI" id="CHEBI:17925"/>
        <dbReference type="EC" id="5.1.3.3"/>
    </reaction>
</comment>
<evidence type="ECO:0000256" key="6">
    <source>
        <dbReference type="PIRSR" id="PIRSR005096-1"/>
    </source>
</evidence>
<evidence type="ECO:0000256" key="4">
    <source>
        <dbReference type="ARBA" id="ARBA00023277"/>
    </source>
</evidence>
<evidence type="ECO:0000313" key="9">
    <source>
        <dbReference type="EMBL" id="AWI51806.1"/>
    </source>
</evidence>
<evidence type="ECO:0000313" key="10">
    <source>
        <dbReference type="Proteomes" id="UP000244920"/>
    </source>
</evidence>
<evidence type="ECO:0000256" key="7">
    <source>
        <dbReference type="PIRSR" id="PIRSR005096-2"/>
    </source>
</evidence>
<dbReference type="NCBIfam" id="NF008277">
    <property type="entry name" value="PRK11055.1"/>
    <property type="match status" value="1"/>
</dbReference>
<dbReference type="KEGG" id="apor:DDU33_10070"/>
<dbReference type="SUPFAM" id="SSF74650">
    <property type="entry name" value="Galactose mutarotase-like"/>
    <property type="match status" value="1"/>
</dbReference>
<dbReference type="PIRSF" id="PIRSF005096">
    <property type="entry name" value="GALM"/>
    <property type="match status" value="1"/>
</dbReference>
<evidence type="ECO:0000256" key="2">
    <source>
        <dbReference type="ARBA" id="ARBA00006206"/>
    </source>
</evidence>
<dbReference type="Pfam" id="PF01263">
    <property type="entry name" value="Aldose_epim"/>
    <property type="match status" value="1"/>
</dbReference>
<evidence type="ECO:0000256" key="5">
    <source>
        <dbReference type="PIRNR" id="PIRNR005096"/>
    </source>
</evidence>
<gene>
    <name evidence="9" type="ORF">DDU33_10070</name>
</gene>
<dbReference type="AlphaFoldDB" id="A0A2U8FN16"/>
<keyword evidence="10" id="KW-1185">Reference proteome</keyword>
<sequence length="322" mass="35943">MQLITLENKYLKLTLSPFGASWLSCIVKHPKGEREVLVTTDAKNWQKQTAYFGATVGRYANRIANAQYQLNGKTYQLAANNGRNNLHGGNVGADKVEWEILSQSSQAVKFAYCFADGEEGFGGEVKTTVEYRLNEDCLEIHFEANASQDTPLCLTNHAYFNLSGEPTIKHHRLQLNASHYLPVDESGIPNKPLQAVDGTSFDFRQAKIIGKDLLSDADQQNVKGYDHAFLIAKKSPDFTACLAVEDLTLKLDTSYPAIQIYTGNWLKGQPNMQAGEYEDYAGIALEPEFFPNSPNQPELAKFGGILKANEPYNHKISYQFIF</sequence>
<comment type="pathway">
    <text evidence="1 5">Carbohydrate metabolism; hexose metabolism.</text>
</comment>
<dbReference type="RefSeq" id="WP_108924987.1">
    <property type="nucleotide sequence ID" value="NZ_CP029206.1"/>
</dbReference>
<dbReference type="GO" id="GO:0030246">
    <property type="term" value="F:carbohydrate binding"/>
    <property type="evidence" value="ECO:0007669"/>
    <property type="project" value="InterPro"/>
</dbReference>
<dbReference type="InterPro" id="IPR011013">
    <property type="entry name" value="Gal_mutarotase_sf_dom"/>
</dbReference>
<organism evidence="9 10">
    <name type="scientific">Actinobacillus porcitonsillarum</name>
    <dbReference type="NCBI Taxonomy" id="189834"/>
    <lineage>
        <taxon>Bacteria</taxon>
        <taxon>Pseudomonadati</taxon>
        <taxon>Pseudomonadota</taxon>
        <taxon>Gammaproteobacteria</taxon>
        <taxon>Pasteurellales</taxon>
        <taxon>Pasteurellaceae</taxon>
        <taxon>Actinobacillus</taxon>
    </lineage>
</organism>
<accession>A0A2U8FN16</accession>
<dbReference type="CDD" id="cd09019">
    <property type="entry name" value="galactose_mutarotase_like"/>
    <property type="match status" value="1"/>
</dbReference>
<dbReference type="GO" id="GO:0004034">
    <property type="term" value="F:aldose 1-epimerase activity"/>
    <property type="evidence" value="ECO:0007669"/>
    <property type="project" value="UniProtKB-EC"/>
</dbReference>
<dbReference type="UniPathway" id="UPA00242"/>
<dbReference type="PANTHER" id="PTHR10091:SF0">
    <property type="entry name" value="GALACTOSE MUTAROTASE"/>
    <property type="match status" value="1"/>
</dbReference>
<name>A0A2U8FN16_9PAST</name>
<feature type="binding site" evidence="7">
    <location>
        <position position="226"/>
    </location>
    <ligand>
        <name>beta-D-galactose</name>
        <dbReference type="ChEBI" id="CHEBI:27667"/>
    </ligand>
</feature>
<reference evidence="10" key="1">
    <citation type="submission" date="2018-05" db="EMBL/GenBank/DDBJ databases">
        <title>Complete genome sequence of Actinobacillus porcitonsillarum reference strain 9953L55 (CCUG 46996).</title>
        <authorList>
            <person name="Dona V."/>
            <person name="Perreten V."/>
        </authorList>
    </citation>
    <scope>NUCLEOTIDE SEQUENCE [LARGE SCALE GENOMIC DNA]</scope>
    <source>
        <strain evidence="10">9953L55</strain>
    </source>
</reference>
<evidence type="ECO:0000256" key="1">
    <source>
        <dbReference type="ARBA" id="ARBA00005028"/>
    </source>
</evidence>
<dbReference type="InterPro" id="IPR014718">
    <property type="entry name" value="GH-type_carb-bd"/>
</dbReference>
<keyword evidence="3 5" id="KW-0413">Isomerase</keyword>
<dbReference type="EMBL" id="CP029206">
    <property type="protein sequence ID" value="AWI51806.1"/>
    <property type="molecule type" value="Genomic_DNA"/>
</dbReference>
<dbReference type="GO" id="GO:0006006">
    <property type="term" value="P:glucose metabolic process"/>
    <property type="evidence" value="ECO:0007669"/>
    <property type="project" value="TreeGrafter"/>
</dbReference>
<dbReference type="PANTHER" id="PTHR10091">
    <property type="entry name" value="ALDOSE-1-EPIMERASE"/>
    <property type="match status" value="1"/>
</dbReference>
<dbReference type="InterPro" id="IPR047215">
    <property type="entry name" value="Galactose_mutarotase-like"/>
</dbReference>
<keyword evidence="4 5" id="KW-0119">Carbohydrate metabolism</keyword>
<dbReference type="InterPro" id="IPR015443">
    <property type="entry name" value="Aldose_1-epimerase"/>
</dbReference>
<feature type="binding site" evidence="8">
    <location>
        <begin position="61"/>
        <end position="62"/>
    </location>
    <ligand>
        <name>beta-D-galactose</name>
        <dbReference type="ChEBI" id="CHEBI:27667"/>
    </ligand>
</feature>
<dbReference type="InterPro" id="IPR008183">
    <property type="entry name" value="Aldose_1/G6P_1-epimerase"/>
</dbReference>
<feature type="active site" description="Proton acceptor" evidence="6">
    <location>
        <position position="286"/>
    </location>
</feature>
<dbReference type="Proteomes" id="UP000244920">
    <property type="component" value="Chromosome"/>
</dbReference>
<feature type="binding site" evidence="8">
    <location>
        <begin position="157"/>
        <end position="159"/>
    </location>
    <ligand>
        <name>beta-D-galactose</name>
        <dbReference type="ChEBI" id="CHEBI:27667"/>
    </ligand>
</feature>
<dbReference type="EC" id="5.1.3.3" evidence="5"/>
<feature type="active site" description="Proton donor" evidence="6">
    <location>
        <position position="157"/>
    </location>
</feature>
<comment type="similarity">
    <text evidence="2 5">Belongs to the aldose epimerase family.</text>
</comment>
<evidence type="ECO:0000256" key="3">
    <source>
        <dbReference type="ARBA" id="ARBA00023235"/>
    </source>
</evidence>
<dbReference type="GO" id="GO:0005737">
    <property type="term" value="C:cytoplasm"/>
    <property type="evidence" value="ECO:0007669"/>
    <property type="project" value="TreeGrafter"/>
</dbReference>
<dbReference type="Gene3D" id="2.70.98.10">
    <property type="match status" value="1"/>
</dbReference>
<dbReference type="GO" id="GO:0033499">
    <property type="term" value="P:galactose catabolic process via UDP-galactose, Leloir pathway"/>
    <property type="evidence" value="ECO:0007669"/>
    <property type="project" value="TreeGrafter"/>
</dbReference>
<evidence type="ECO:0000256" key="8">
    <source>
        <dbReference type="PIRSR" id="PIRSR005096-3"/>
    </source>
</evidence>
<proteinExistence type="inferred from homology"/>